<dbReference type="GO" id="GO:0005975">
    <property type="term" value="P:carbohydrate metabolic process"/>
    <property type="evidence" value="ECO:0007669"/>
    <property type="project" value="InterPro"/>
</dbReference>
<dbReference type="RefSeq" id="WP_150887111.1">
    <property type="nucleotide sequence ID" value="NZ_CP032452.1"/>
</dbReference>
<evidence type="ECO:0000313" key="4">
    <source>
        <dbReference type="Proteomes" id="UP000326961"/>
    </source>
</evidence>
<organism evidence="3 4">
    <name type="scientific">Paraclostridium bifermentans</name>
    <name type="common">Clostridium bifermentans</name>
    <dbReference type="NCBI Taxonomy" id="1490"/>
    <lineage>
        <taxon>Bacteria</taxon>
        <taxon>Bacillati</taxon>
        <taxon>Bacillota</taxon>
        <taxon>Clostridia</taxon>
        <taxon>Peptostreptococcales</taxon>
        <taxon>Peptostreptococcaceae</taxon>
        <taxon>Paraclostridium</taxon>
    </lineage>
</organism>
<keyword evidence="2" id="KW-0732">Signal</keyword>
<evidence type="ECO:0000313" key="3">
    <source>
        <dbReference type="EMBL" id="QEZ70202.1"/>
    </source>
</evidence>
<evidence type="ECO:0000256" key="1">
    <source>
        <dbReference type="SAM" id="Phobius"/>
    </source>
</evidence>
<feature type="transmembrane region" description="Helical" evidence="1">
    <location>
        <begin position="511"/>
        <end position="533"/>
    </location>
</feature>
<dbReference type="Gene3D" id="3.20.20.370">
    <property type="entry name" value="Glycoside hydrolase/deacetylase"/>
    <property type="match status" value="1"/>
</dbReference>
<dbReference type="SUPFAM" id="SSF88713">
    <property type="entry name" value="Glycoside hydrolase/deacetylase"/>
    <property type="match status" value="1"/>
</dbReference>
<proteinExistence type="predicted"/>
<feature type="chain" id="PRO_5024919204" evidence="2">
    <location>
        <begin position="26"/>
        <end position="541"/>
    </location>
</feature>
<keyword evidence="1" id="KW-0812">Transmembrane</keyword>
<keyword evidence="1" id="KW-0472">Membrane</keyword>
<dbReference type="Proteomes" id="UP000326961">
    <property type="component" value="Chromosome"/>
</dbReference>
<evidence type="ECO:0000256" key="2">
    <source>
        <dbReference type="SAM" id="SignalP"/>
    </source>
</evidence>
<name>A0A5P3XIW0_PARBF</name>
<gene>
    <name evidence="3" type="ORF">D4A35_15350</name>
</gene>
<dbReference type="AlphaFoldDB" id="A0A5P3XIW0"/>
<dbReference type="CDD" id="cd10923">
    <property type="entry name" value="CE4_COG5298"/>
    <property type="match status" value="1"/>
</dbReference>
<reference evidence="3 4" key="1">
    <citation type="submission" date="2018-09" db="EMBL/GenBank/DDBJ databases">
        <title>A clostridial neurotoxin that targets Anopheles mosquitoes.</title>
        <authorList>
            <person name="Contreras E."/>
            <person name="Masuyer G."/>
            <person name="Qureshi N."/>
            <person name="Chawla S."/>
            <person name="Lim H.L."/>
            <person name="Chen J."/>
            <person name="Stenmark P."/>
            <person name="Gill S."/>
        </authorList>
    </citation>
    <scope>NUCLEOTIDE SEQUENCE [LARGE SCALE GENOMIC DNA]</scope>
    <source>
        <strain evidence="3 4">Cbm</strain>
    </source>
</reference>
<dbReference type="Pfam" id="PF10096">
    <property type="entry name" value="DUF2334"/>
    <property type="match status" value="1"/>
</dbReference>
<dbReference type="EMBL" id="CP032452">
    <property type="protein sequence ID" value="QEZ70202.1"/>
    <property type="molecule type" value="Genomic_DNA"/>
</dbReference>
<dbReference type="InterPro" id="IPR011330">
    <property type="entry name" value="Glyco_hydro/deAcase_b/a-brl"/>
</dbReference>
<sequence length="541" mass="63740">MMCKKYIAIILSVLLVFSSSSIVFADIQKKEKALIIYENQKTFSYKENVVNHLNELLYRFNKSVDNIYVNDYKKGNLTKYDSVFVINIENEINNTDLLDDLANYKNSIYWIGNRIEDFLSYSKKYDLIYDKKVNSINELNYKGKKLTISGSDYFDVVNTKGENNKVLATMKDSYNEYPYVINNKNLYFIAEYKIDQSFIFEDTLNDFYNIKNFEKGKVFVRIEDVHLFRDKNNLKEIADYLYSEGIPFMIALIPAYVDSKTGKINTIKDDPEFIQTIKYMQDRGGSVILHGYMHSLDKREISGEGYEFWDMEKDEPISENMENYVKDRVLSGLRLCVEQGIYPLAFEAPHYAMDQNGYTELKKYFSTYVGQYQNNNENFATSSFPYIIEGSKNFNILIPENLGYIERDNKFSIDIIKNNFYKLSMVRGYTGGFFFHPYMNIDYLKQVISYLKDNDAEFLNLKDINNYVKIDDINIKSQDGKIDVTYDKNKSNENSKSEINFENSMSNINKIIVIFVSVVLVIFTIIFIFFRFINRRKFRRR</sequence>
<accession>A0A5P3XIW0</accession>
<protein>
    <submittedName>
        <fullName evidence="3">DUF2334 domain-containing protein</fullName>
    </submittedName>
</protein>
<feature type="signal peptide" evidence="2">
    <location>
        <begin position="1"/>
        <end position="25"/>
    </location>
</feature>
<keyword evidence="1" id="KW-1133">Transmembrane helix</keyword>
<dbReference type="InterPro" id="IPR018763">
    <property type="entry name" value="DUF2334"/>
</dbReference>